<organism evidence="1 2">
    <name type="scientific">Dendrobium nobile</name>
    <name type="common">Orchid</name>
    <dbReference type="NCBI Taxonomy" id="94219"/>
    <lineage>
        <taxon>Eukaryota</taxon>
        <taxon>Viridiplantae</taxon>
        <taxon>Streptophyta</taxon>
        <taxon>Embryophyta</taxon>
        <taxon>Tracheophyta</taxon>
        <taxon>Spermatophyta</taxon>
        <taxon>Magnoliopsida</taxon>
        <taxon>Liliopsida</taxon>
        <taxon>Asparagales</taxon>
        <taxon>Orchidaceae</taxon>
        <taxon>Epidendroideae</taxon>
        <taxon>Malaxideae</taxon>
        <taxon>Dendrobiinae</taxon>
        <taxon>Dendrobium</taxon>
    </lineage>
</organism>
<evidence type="ECO:0000313" key="2">
    <source>
        <dbReference type="Proteomes" id="UP000829196"/>
    </source>
</evidence>
<proteinExistence type="predicted"/>
<protein>
    <submittedName>
        <fullName evidence="1">Uncharacterized protein</fullName>
    </submittedName>
</protein>
<accession>A0A8T3B0X4</accession>
<dbReference type="EMBL" id="JAGYWB010000012">
    <property type="protein sequence ID" value="KAI0502319.1"/>
    <property type="molecule type" value="Genomic_DNA"/>
</dbReference>
<dbReference type="Proteomes" id="UP000829196">
    <property type="component" value="Unassembled WGS sequence"/>
</dbReference>
<keyword evidence="2" id="KW-1185">Reference proteome</keyword>
<evidence type="ECO:0000313" key="1">
    <source>
        <dbReference type="EMBL" id="KAI0502319.1"/>
    </source>
</evidence>
<sequence length="52" mass="5777">MKQASERSRGKSFLSFGSQSVRVQNGTSECFVSCEIVRSDGWRSRDLGSGEF</sequence>
<gene>
    <name evidence="1" type="ORF">KFK09_017266</name>
</gene>
<reference evidence="1" key="1">
    <citation type="journal article" date="2022" name="Front. Genet.">
        <title>Chromosome-Scale Assembly of the Dendrobium nobile Genome Provides Insights Into the Molecular Mechanism of the Biosynthesis of the Medicinal Active Ingredient of Dendrobium.</title>
        <authorList>
            <person name="Xu Q."/>
            <person name="Niu S.-C."/>
            <person name="Li K.-L."/>
            <person name="Zheng P.-J."/>
            <person name="Zhang X.-J."/>
            <person name="Jia Y."/>
            <person name="Liu Y."/>
            <person name="Niu Y.-X."/>
            <person name="Yu L.-H."/>
            <person name="Chen D.-F."/>
            <person name="Zhang G.-Q."/>
        </authorList>
    </citation>
    <scope>NUCLEOTIDE SEQUENCE</scope>
    <source>
        <tissue evidence="1">Leaf</tissue>
    </source>
</reference>
<name>A0A8T3B0X4_DENNO</name>
<dbReference type="AlphaFoldDB" id="A0A8T3B0X4"/>
<comment type="caution">
    <text evidence="1">The sequence shown here is derived from an EMBL/GenBank/DDBJ whole genome shotgun (WGS) entry which is preliminary data.</text>
</comment>